<evidence type="ECO:0000313" key="3">
    <source>
        <dbReference type="Proteomes" id="UP000193920"/>
    </source>
</evidence>
<evidence type="ECO:0000313" key="2">
    <source>
        <dbReference type="EMBL" id="ORY20054.1"/>
    </source>
</evidence>
<dbReference type="AlphaFoldDB" id="A0A1Y2AC52"/>
<evidence type="ECO:0000256" key="1">
    <source>
        <dbReference type="SAM" id="MobiDB-lite"/>
    </source>
</evidence>
<dbReference type="OrthoDB" id="2162182at2759"/>
<feature type="region of interest" description="Disordered" evidence="1">
    <location>
        <begin position="1"/>
        <end position="22"/>
    </location>
</feature>
<organism evidence="2 3">
    <name type="scientific">Neocallimastix californiae</name>
    <dbReference type="NCBI Taxonomy" id="1754190"/>
    <lineage>
        <taxon>Eukaryota</taxon>
        <taxon>Fungi</taxon>
        <taxon>Fungi incertae sedis</taxon>
        <taxon>Chytridiomycota</taxon>
        <taxon>Chytridiomycota incertae sedis</taxon>
        <taxon>Neocallimastigomycetes</taxon>
        <taxon>Neocallimastigales</taxon>
        <taxon>Neocallimastigaceae</taxon>
        <taxon>Neocallimastix</taxon>
    </lineage>
</organism>
<comment type="caution">
    <text evidence="2">The sequence shown here is derived from an EMBL/GenBank/DDBJ whole genome shotgun (WGS) entry which is preliminary data.</text>
</comment>
<dbReference type="EMBL" id="MCOG01000304">
    <property type="protein sequence ID" value="ORY20054.1"/>
    <property type="molecule type" value="Genomic_DNA"/>
</dbReference>
<sequence>MHSSTNYLYRRPSNASDSSSVTLTDDRCYGLTNSPESINPYSSCFNNNYDMNNYNSSHSIYNYMNQSYYNSNDEEYKNLPYTPSSYKSFSNTKNPLTINGNYEDNYNNLSYSYTDNNSYDSKYNNNSKYNYALGSSSYPIYNSTNHMNNYENNRRNLHHRSLSVGNSPSETYSYIHGNSNDRVYGDNSNIYITRSTSTPSSSRRHTRYNSGESFSNSLFKKNKYNHTNPIDYLDLPINSNDYYSRRRNRKYTKTLGDYYPEKKKTLLENITSKFKKLRFKLNDEKYDDYLQQLIKEPSTENNNGISSINNYYNNSNSNYISWNNYNNDSNFLIDTEPYRLRNTDSNLYSDQYSSNYNENSLFGRINPTVTRNHSRQNSFNNLYDNTYNNSSTHLYNTYNKKQKYINNDFYNNNVFVTNDNFTSDNDNVNKLNKYRRNSHRKLKSNLKEYVDTNYFNNNNYDGNPKYYKSKQSSKVTFDKNIQYWNPNEV</sequence>
<reference evidence="2 3" key="1">
    <citation type="submission" date="2016-08" db="EMBL/GenBank/DDBJ databases">
        <title>A Parts List for Fungal Cellulosomes Revealed by Comparative Genomics.</title>
        <authorList>
            <consortium name="DOE Joint Genome Institute"/>
            <person name="Haitjema C.H."/>
            <person name="Gilmore S.P."/>
            <person name="Henske J.K."/>
            <person name="Solomon K.V."/>
            <person name="De Groot R."/>
            <person name="Kuo A."/>
            <person name="Mondo S.J."/>
            <person name="Salamov A.A."/>
            <person name="Labutti K."/>
            <person name="Zhao Z."/>
            <person name="Chiniquy J."/>
            <person name="Barry K."/>
            <person name="Brewer H.M."/>
            <person name="Purvine S.O."/>
            <person name="Wright A.T."/>
            <person name="Boxma B."/>
            <person name="Van Alen T."/>
            <person name="Hackstein J.H."/>
            <person name="Baker S.E."/>
            <person name="Grigoriev I.V."/>
            <person name="O'Malley M.A."/>
        </authorList>
    </citation>
    <scope>NUCLEOTIDE SEQUENCE [LARGE SCALE GENOMIC DNA]</scope>
    <source>
        <strain evidence="2 3">G1</strain>
    </source>
</reference>
<gene>
    <name evidence="2" type="ORF">LY90DRAFT_676968</name>
</gene>
<keyword evidence="3" id="KW-1185">Reference proteome</keyword>
<accession>A0A1Y2AC52</accession>
<protein>
    <submittedName>
        <fullName evidence="2">Uncharacterized protein</fullName>
    </submittedName>
</protein>
<name>A0A1Y2AC52_9FUNG</name>
<dbReference type="Proteomes" id="UP000193920">
    <property type="component" value="Unassembled WGS sequence"/>
</dbReference>
<proteinExistence type="predicted"/>